<organism evidence="3 4">
    <name type="scientific">Trypanosoma cruzi marinkellei</name>
    <dbReference type="NCBI Taxonomy" id="85056"/>
    <lineage>
        <taxon>Eukaryota</taxon>
        <taxon>Discoba</taxon>
        <taxon>Euglenozoa</taxon>
        <taxon>Kinetoplastea</taxon>
        <taxon>Metakinetoplastina</taxon>
        <taxon>Trypanosomatida</taxon>
        <taxon>Trypanosomatidae</taxon>
        <taxon>Trypanosoma</taxon>
        <taxon>Schizotrypanum</taxon>
    </lineage>
</organism>
<keyword evidence="2" id="KW-0732">Signal</keyword>
<feature type="non-terminal residue" evidence="3">
    <location>
        <position position="186"/>
    </location>
</feature>
<comment type="caution">
    <text evidence="3">The sequence shown here is derived from an EMBL/GenBank/DDBJ whole genome shotgun (WGS) entry which is preliminary data.</text>
</comment>
<dbReference type="EMBL" id="AHKC01003363">
    <property type="protein sequence ID" value="EKF38928.1"/>
    <property type="molecule type" value="Genomic_DNA"/>
</dbReference>
<evidence type="ECO:0000256" key="1">
    <source>
        <dbReference type="SAM" id="MobiDB-lite"/>
    </source>
</evidence>
<sequence length="186" mass="19446">MGMMMTGRVLLVCALCVLWGGIAGGRCDEEARVLEPPVYSTGIEVPGKDKVLTVPGEAEAVSAEQRELLNVVGSSPGGSQLQTPLQPELPKEQADSSPKLTDSPTNSQKSAEERQVVSPKGLPDGPGTSVGSVDGKHASDGAPERNDTKPSSNSIDVVIRNNEGLKEDTPRSAEIVDVAQSEEGEE</sequence>
<proteinExistence type="predicted"/>
<dbReference type="AlphaFoldDB" id="K2MUH8"/>
<feature type="chain" id="PRO_5003863911" evidence="2">
    <location>
        <begin position="25"/>
        <end position="186"/>
    </location>
</feature>
<evidence type="ECO:0000256" key="2">
    <source>
        <dbReference type="SAM" id="SignalP"/>
    </source>
</evidence>
<reference evidence="3 4" key="1">
    <citation type="journal article" date="2012" name="BMC Genomics">
        <title>Comparative genomic analysis of human infective Trypanosoma cruzi lineages with the bat-restricted subspecies T. cruzi marinkellei.</title>
        <authorList>
            <person name="Franzen O."/>
            <person name="Talavera-Lopez C."/>
            <person name="Ochaya S."/>
            <person name="Butler C.E."/>
            <person name="Messenger L.A."/>
            <person name="Lewis M.D."/>
            <person name="Llewellyn M.S."/>
            <person name="Marinkelle C.J."/>
            <person name="Tyler K.M."/>
            <person name="Miles M.A."/>
            <person name="Andersson B."/>
        </authorList>
    </citation>
    <scope>NUCLEOTIDE SEQUENCE [LARGE SCALE GENOMIC DNA]</scope>
    <source>
        <strain evidence="3 4">B7</strain>
    </source>
</reference>
<accession>K2MUH8</accession>
<protein>
    <submittedName>
        <fullName evidence="3">Mucin-associated surface protein (MASP), putative</fullName>
    </submittedName>
</protein>
<evidence type="ECO:0000313" key="3">
    <source>
        <dbReference type="EMBL" id="EKF38928.1"/>
    </source>
</evidence>
<feature type="compositionally biased region" description="Polar residues" evidence="1">
    <location>
        <begin position="95"/>
        <end position="109"/>
    </location>
</feature>
<feature type="compositionally biased region" description="Basic and acidic residues" evidence="1">
    <location>
        <begin position="134"/>
        <end position="148"/>
    </location>
</feature>
<feature type="region of interest" description="Disordered" evidence="1">
    <location>
        <begin position="72"/>
        <end position="186"/>
    </location>
</feature>
<dbReference type="Proteomes" id="UP000007350">
    <property type="component" value="Unassembled WGS sequence"/>
</dbReference>
<gene>
    <name evidence="3" type="ORF">MOQ_000856</name>
</gene>
<evidence type="ECO:0000313" key="4">
    <source>
        <dbReference type="Proteomes" id="UP000007350"/>
    </source>
</evidence>
<keyword evidence="4" id="KW-1185">Reference proteome</keyword>
<dbReference type="OrthoDB" id="10538978at2759"/>
<feature type="signal peptide" evidence="2">
    <location>
        <begin position="1"/>
        <end position="24"/>
    </location>
</feature>
<name>K2MUH8_TRYCR</name>